<keyword evidence="2 4" id="KW-0238">DNA-binding</keyword>
<sequence length="208" mass="22345">MTSPTPTAPTKPVVRAADPRTARTRAAIVTGYASLLRDGNCDVSVRDVVTAAGISRASFYTHFDGVNEVALILVREMFAGLGAEYLDERLRTGYRTSEAVRAGQERLADAFWERRATLAPLLEGGQAAATYIEIVRAFAATIEQLLRHDLSRIPAGIDPYLAAVAIANTLVGLLSAWITGSIDADRDLVVDHLIAMLPAWVSQPDSPA</sequence>
<accession>A0ABW3TJF3</accession>
<evidence type="ECO:0000313" key="6">
    <source>
        <dbReference type="EMBL" id="MFD1200602.1"/>
    </source>
</evidence>
<evidence type="ECO:0000256" key="4">
    <source>
        <dbReference type="PROSITE-ProRule" id="PRU00335"/>
    </source>
</evidence>
<keyword evidence="7" id="KW-1185">Reference proteome</keyword>
<dbReference type="SUPFAM" id="SSF46689">
    <property type="entry name" value="Homeodomain-like"/>
    <property type="match status" value="1"/>
</dbReference>
<feature type="DNA-binding region" description="H-T-H motif" evidence="4">
    <location>
        <begin position="44"/>
        <end position="63"/>
    </location>
</feature>
<proteinExistence type="predicted"/>
<keyword evidence="3" id="KW-0804">Transcription</keyword>
<dbReference type="RefSeq" id="WP_343958953.1">
    <property type="nucleotide sequence ID" value="NZ_BAAAKZ010000003.1"/>
</dbReference>
<gene>
    <name evidence="6" type="ORF">ACFQ3U_01665</name>
</gene>
<dbReference type="PROSITE" id="PS50977">
    <property type="entry name" value="HTH_TETR_2"/>
    <property type="match status" value="1"/>
</dbReference>
<evidence type="ECO:0000259" key="5">
    <source>
        <dbReference type="PROSITE" id="PS50977"/>
    </source>
</evidence>
<comment type="caution">
    <text evidence="6">The sequence shown here is derived from an EMBL/GenBank/DDBJ whole genome shotgun (WGS) entry which is preliminary data.</text>
</comment>
<evidence type="ECO:0000256" key="1">
    <source>
        <dbReference type="ARBA" id="ARBA00023015"/>
    </source>
</evidence>
<reference evidence="7" key="1">
    <citation type="journal article" date="2019" name="Int. J. Syst. Evol. Microbiol.">
        <title>The Global Catalogue of Microorganisms (GCM) 10K type strain sequencing project: providing services to taxonomists for standard genome sequencing and annotation.</title>
        <authorList>
            <consortium name="The Broad Institute Genomics Platform"/>
            <consortium name="The Broad Institute Genome Sequencing Center for Infectious Disease"/>
            <person name="Wu L."/>
            <person name="Ma J."/>
        </authorList>
    </citation>
    <scope>NUCLEOTIDE SEQUENCE [LARGE SCALE GENOMIC DNA]</scope>
    <source>
        <strain evidence="7">CCUG 50213</strain>
    </source>
</reference>
<organism evidence="6 7">
    <name type="scientific">Leucobacter albus</name>
    <dbReference type="NCBI Taxonomy" id="272210"/>
    <lineage>
        <taxon>Bacteria</taxon>
        <taxon>Bacillati</taxon>
        <taxon>Actinomycetota</taxon>
        <taxon>Actinomycetes</taxon>
        <taxon>Micrococcales</taxon>
        <taxon>Microbacteriaceae</taxon>
        <taxon>Leucobacter</taxon>
    </lineage>
</organism>
<keyword evidence="1" id="KW-0805">Transcription regulation</keyword>
<dbReference type="EMBL" id="JBHTLY010000001">
    <property type="protein sequence ID" value="MFD1200602.1"/>
    <property type="molecule type" value="Genomic_DNA"/>
</dbReference>
<dbReference type="Proteomes" id="UP001597181">
    <property type="component" value="Unassembled WGS sequence"/>
</dbReference>
<name>A0ABW3TJF3_9MICO</name>
<dbReference type="Gene3D" id="1.10.357.10">
    <property type="entry name" value="Tetracycline Repressor, domain 2"/>
    <property type="match status" value="1"/>
</dbReference>
<evidence type="ECO:0000256" key="3">
    <source>
        <dbReference type="ARBA" id="ARBA00023163"/>
    </source>
</evidence>
<dbReference type="InterPro" id="IPR001647">
    <property type="entry name" value="HTH_TetR"/>
</dbReference>
<dbReference type="InterPro" id="IPR050109">
    <property type="entry name" value="HTH-type_TetR-like_transc_reg"/>
</dbReference>
<evidence type="ECO:0000313" key="7">
    <source>
        <dbReference type="Proteomes" id="UP001597181"/>
    </source>
</evidence>
<protein>
    <submittedName>
        <fullName evidence="6">TetR/AcrR family transcriptional regulator</fullName>
    </submittedName>
</protein>
<feature type="domain" description="HTH tetR-type" evidence="5">
    <location>
        <begin position="22"/>
        <end position="81"/>
    </location>
</feature>
<dbReference type="PANTHER" id="PTHR30055">
    <property type="entry name" value="HTH-TYPE TRANSCRIPTIONAL REGULATOR RUTR"/>
    <property type="match status" value="1"/>
</dbReference>
<dbReference type="InterPro" id="IPR009057">
    <property type="entry name" value="Homeodomain-like_sf"/>
</dbReference>
<evidence type="ECO:0000256" key="2">
    <source>
        <dbReference type="ARBA" id="ARBA00023125"/>
    </source>
</evidence>
<dbReference type="PANTHER" id="PTHR30055:SF234">
    <property type="entry name" value="HTH-TYPE TRANSCRIPTIONAL REGULATOR BETI"/>
    <property type="match status" value="1"/>
</dbReference>